<dbReference type="CDD" id="cd00397">
    <property type="entry name" value="DNA_BRE_C"/>
    <property type="match status" value="1"/>
</dbReference>
<sequence>MTAESSAAVTAIVPAWSWLVGAAQFDRSATLSITERTALDTLGWDVRHWLQYWKDPRLRQWRAVHRLVFPLAQAVERLEVADGWYHRRSARDAVAVILSGCATLGASFWAWDGPTWAGVLGINGKAFLATYPGWAHTSARSYAIAVAYLFGFTELHLLGNVDRGAVARKVFGRNAVDQAVEQVTSVLHGWGQRSPKVSVRIASLVCHAMLLNRSPLLADLSQDALRALRTNMSVPYSLRQNVHSLHRALAALGYVDPPRPPRRLTLAPAQGVDPVWADWVARWYDTSTLPSSGRKGRRNQMLRMGRWLAAEHPEVQEPGQWTRELCAAWVAAVDRLRIGDYTQNDDSLRDRIGEPLMPRTKSSLLAGARQLFRDCQEWGWISRRFDPARVLATPCSIRALIGPDPRVIADDVWAKLLWAGLNLEHSDVYANPVGRMYPIELLRALALTWLFGGLRSDEIVRLRVGCVRWQREDVALPGDTDETLDKDAVCLLDVPVHKTGTAFTKPVDPILGQAIAAWEAVRPTQPAVLDRKTSERVHPLFSYRAQGIGRRYLNIRVIPALCAKAGVPTTDVRGNITSHRARSTIASQLYNAKEPMTLFELQAWLGHRSPSATQHYAKIAPTKLAKAYSDAGYFARNVRTIEVLVDRDAVISGAAATGEPWQYYDLGHGYCTYSFFEQCRHRMACAHCDFYTPKASSKAQLLEAKENLQRMLASVPLTDDEQAAVDEGRSALDRLLERLIDVAAPDGTTPREIGIPATVTLLPITAVNQGK</sequence>
<organism evidence="3 4">
    <name type="scientific">Mycobacterium simiae</name>
    <name type="common">Mycobacterium habana</name>
    <dbReference type="NCBI Taxonomy" id="1784"/>
    <lineage>
        <taxon>Bacteria</taxon>
        <taxon>Bacillati</taxon>
        <taxon>Actinomycetota</taxon>
        <taxon>Actinomycetes</taxon>
        <taxon>Mycobacteriales</taxon>
        <taxon>Mycobacteriaceae</taxon>
        <taxon>Mycobacterium</taxon>
        <taxon>Mycobacterium simiae complex</taxon>
    </lineage>
</organism>
<reference evidence="3 4" key="1">
    <citation type="submission" date="2019-09" db="EMBL/GenBank/DDBJ databases">
        <title>Report of infection by Mycobacterium simiae a patient suffering from pulmonary tuberculosis.</title>
        <authorList>
            <person name="Mohanty P.S."/>
            <person name="Bansal A.K."/>
            <person name="Singh H."/>
            <person name="Sharma S."/>
            <person name="Patil S.A."/>
            <person name="Upadhaya P."/>
            <person name="Singh P.K."/>
            <person name="Kumar D."/>
            <person name="Kumar S."/>
            <person name="Singh R.K."/>
            <person name="Chaudhary B."/>
        </authorList>
    </citation>
    <scope>NUCLEOTIDE SEQUENCE [LARGE SCALE GENOMIC DNA]</scope>
    <source>
        <strain evidence="3 4">JAL-560-SIM</strain>
    </source>
</reference>
<comment type="caution">
    <text evidence="3">The sequence shown here is derived from an EMBL/GenBank/DDBJ whole genome shotgun (WGS) entry which is preliminary data.</text>
</comment>
<dbReference type="OrthoDB" id="101632at2"/>
<dbReference type="AlphaFoldDB" id="A0A5B1B8U5"/>
<dbReference type="InterPro" id="IPR013762">
    <property type="entry name" value="Integrase-like_cat_sf"/>
</dbReference>
<dbReference type="Gene3D" id="1.10.443.10">
    <property type="entry name" value="Intergrase catalytic core"/>
    <property type="match status" value="1"/>
</dbReference>
<dbReference type="GO" id="GO:0006310">
    <property type="term" value="P:DNA recombination"/>
    <property type="evidence" value="ECO:0007669"/>
    <property type="project" value="UniProtKB-KW"/>
</dbReference>
<keyword evidence="1" id="KW-0233">DNA recombination</keyword>
<keyword evidence="4" id="KW-1185">Reference proteome</keyword>
<dbReference type="EMBL" id="VTZN01000298">
    <property type="protein sequence ID" value="KAA1244361.1"/>
    <property type="molecule type" value="Genomic_DNA"/>
</dbReference>
<evidence type="ECO:0000313" key="3">
    <source>
        <dbReference type="EMBL" id="KAA1244361.1"/>
    </source>
</evidence>
<gene>
    <name evidence="3" type="ORF">F0Q45_24980</name>
</gene>
<proteinExistence type="predicted"/>
<feature type="domain" description="Tyr recombinase" evidence="2">
    <location>
        <begin position="403"/>
        <end position="629"/>
    </location>
</feature>
<dbReference type="Pfam" id="PF00589">
    <property type="entry name" value="Phage_integrase"/>
    <property type="match status" value="1"/>
</dbReference>
<protein>
    <submittedName>
        <fullName evidence="3">Site-specific integrase</fullName>
    </submittedName>
</protein>
<dbReference type="RefSeq" id="WP_149656441.1">
    <property type="nucleotide sequence ID" value="NZ_VTZN01000298.1"/>
</dbReference>
<accession>A0A5B1B8U5</accession>
<dbReference type="SUPFAM" id="SSF56349">
    <property type="entry name" value="DNA breaking-rejoining enzymes"/>
    <property type="match status" value="1"/>
</dbReference>
<evidence type="ECO:0000313" key="4">
    <source>
        <dbReference type="Proteomes" id="UP000324701"/>
    </source>
</evidence>
<dbReference type="GO" id="GO:0003677">
    <property type="term" value="F:DNA binding"/>
    <property type="evidence" value="ECO:0007669"/>
    <property type="project" value="InterPro"/>
</dbReference>
<evidence type="ECO:0000256" key="1">
    <source>
        <dbReference type="ARBA" id="ARBA00023172"/>
    </source>
</evidence>
<dbReference type="Proteomes" id="UP000324701">
    <property type="component" value="Unassembled WGS sequence"/>
</dbReference>
<dbReference type="InterPro" id="IPR011010">
    <property type="entry name" value="DNA_brk_join_enz"/>
</dbReference>
<name>A0A5B1B8U5_MYCSI</name>
<evidence type="ECO:0000259" key="2">
    <source>
        <dbReference type="PROSITE" id="PS51898"/>
    </source>
</evidence>
<dbReference type="PROSITE" id="PS51898">
    <property type="entry name" value="TYR_RECOMBINASE"/>
    <property type="match status" value="1"/>
</dbReference>
<dbReference type="InterPro" id="IPR002104">
    <property type="entry name" value="Integrase_catalytic"/>
</dbReference>
<dbReference type="GO" id="GO:0015074">
    <property type="term" value="P:DNA integration"/>
    <property type="evidence" value="ECO:0007669"/>
    <property type="project" value="InterPro"/>
</dbReference>